<dbReference type="WBParaSite" id="JU765_v2.g5274.t1">
    <property type="protein sequence ID" value="JU765_v2.g5274.t1"/>
    <property type="gene ID" value="JU765_v2.g5274"/>
</dbReference>
<proteinExistence type="predicted"/>
<name>A0AC34RC36_9BILA</name>
<protein>
    <submittedName>
        <fullName evidence="2">HMG box domain-containing protein</fullName>
    </submittedName>
</protein>
<organism evidence="1 2">
    <name type="scientific">Panagrolaimus sp. JU765</name>
    <dbReference type="NCBI Taxonomy" id="591449"/>
    <lineage>
        <taxon>Eukaryota</taxon>
        <taxon>Metazoa</taxon>
        <taxon>Ecdysozoa</taxon>
        <taxon>Nematoda</taxon>
        <taxon>Chromadorea</taxon>
        <taxon>Rhabditida</taxon>
        <taxon>Tylenchina</taxon>
        <taxon>Panagrolaimomorpha</taxon>
        <taxon>Panagrolaimoidea</taxon>
        <taxon>Panagrolaimidae</taxon>
        <taxon>Panagrolaimus</taxon>
    </lineage>
</organism>
<dbReference type="Proteomes" id="UP000887576">
    <property type="component" value="Unplaced"/>
</dbReference>
<accession>A0AC34RC36</accession>
<evidence type="ECO:0000313" key="1">
    <source>
        <dbReference type="Proteomes" id="UP000887576"/>
    </source>
</evidence>
<evidence type="ECO:0000313" key="2">
    <source>
        <dbReference type="WBParaSite" id="JU765_v2.g5274.t1"/>
    </source>
</evidence>
<reference evidence="2" key="1">
    <citation type="submission" date="2022-11" db="UniProtKB">
        <authorList>
            <consortium name="WormBaseParasite"/>
        </authorList>
    </citation>
    <scope>IDENTIFICATION</scope>
</reference>
<sequence length="100" mass="11866">MSINTRRSNRVGEGKQLLAPKRPSTAYHLFMKEHYDNVAKNNRGLQPLHRTEIMVIIGKMWKALSAEEKKCYEDAVADRWKKYREIFAEYEKNRGLLYHP</sequence>